<proteinExistence type="predicted"/>
<organism evidence="1 2">
    <name type="scientific">Carya illinoinensis</name>
    <name type="common">Pecan</name>
    <dbReference type="NCBI Taxonomy" id="32201"/>
    <lineage>
        <taxon>Eukaryota</taxon>
        <taxon>Viridiplantae</taxon>
        <taxon>Streptophyta</taxon>
        <taxon>Embryophyta</taxon>
        <taxon>Tracheophyta</taxon>
        <taxon>Spermatophyta</taxon>
        <taxon>Magnoliopsida</taxon>
        <taxon>eudicotyledons</taxon>
        <taxon>Gunneridae</taxon>
        <taxon>Pentapetalae</taxon>
        <taxon>rosids</taxon>
        <taxon>fabids</taxon>
        <taxon>Fagales</taxon>
        <taxon>Juglandaceae</taxon>
        <taxon>Carya</taxon>
    </lineage>
</organism>
<gene>
    <name evidence="1" type="ORF">I3842_09G067300</name>
</gene>
<evidence type="ECO:0000313" key="2">
    <source>
        <dbReference type="Proteomes" id="UP000811246"/>
    </source>
</evidence>
<dbReference type="Proteomes" id="UP000811246">
    <property type="component" value="Chromosome 9"/>
</dbReference>
<reference evidence="1" key="1">
    <citation type="submission" date="2021-01" db="EMBL/GenBank/DDBJ databases">
        <authorList>
            <person name="Lovell J.T."/>
            <person name="Bentley N."/>
            <person name="Bhattarai G."/>
            <person name="Jenkins J.W."/>
            <person name="Sreedasyam A."/>
            <person name="Alarcon Y."/>
            <person name="Bock C."/>
            <person name="Boston L."/>
            <person name="Carlson J."/>
            <person name="Cervantes K."/>
            <person name="Clermont K."/>
            <person name="Krom N."/>
            <person name="Kubenka K."/>
            <person name="Mamidi S."/>
            <person name="Mattison C."/>
            <person name="Monteros M."/>
            <person name="Pisani C."/>
            <person name="Plott C."/>
            <person name="Rajasekar S."/>
            <person name="Rhein H.S."/>
            <person name="Rohla C."/>
            <person name="Song M."/>
            <person name="Hilaire R.S."/>
            <person name="Shu S."/>
            <person name="Wells L."/>
            <person name="Wang X."/>
            <person name="Webber J."/>
            <person name="Heerema R.J."/>
            <person name="Klein P."/>
            <person name="Conner P."/>
            <person name="Grauke L."/>
            <person name="Grimwood J."/>
            <person name="Schmutz J."/>
            <person name="Randall J.J."/>
        </authorList>
    </citation>
    <scope>NUCLEOTIDE SEQUENCE</scope>
    <source>
        <tissue evidence="1">Leaf</tissue>
    </source>
</reference>
<evidence type="ECO:0000313" key="1">
    <source>
        <dbReference type="EMBL" id="KAG6694812.1"/>
    </source>
</evidence>
<sequence length="116" mass="12811">METHDSIARSSASLRTMATNFRCSMDLLAGQSVPLLDMLRLPNKRVIACIGDGSFQVRDKFHTNLLTHLCWSEVGIGKEWVGQVPLPVYPVSAVSIKQNFQTFSCTCFGDLWGSSS</sequence>
<dbReference type="EMBL" id="CM031833">
    <property type="protein sequence ID" value="KAG6694812.1"/>
    <property type="molecule type" value="Genomic_DNA"/>
</dbReference>
<accession>A0A922E2A2</accession>
<name>A0A922E2A2_CARIL</name>
<dbReference type="AlphaFoldDB" id="A0A922E2A2"/>
<protein>
    <submittedName>
        <fullName evidence="1">Uncharacterized protein</fullName>
    </submittedName>
</protein>
<comment type="caution">
    <text evidence="1">The sequence shown here is derived from an EMBL/GenBank/DDBJ whole genome shotgun (WGS) entry which is preliminary data.</text>
</comment>